<name>A0ACC0EEV6_9BASI</name>
<reference evidence="2" key="2">
    <citation type="journal article" date="2018" name="Mol. Plant Microbe Interact.">
        <title>Genome sequence resources for the wheat stripe rust pathogen (Puccinia striiformis f. sp. tritici) and the barley stripe rust pathogen (Puccinia striiformis f. sp. hordei).</title>
        <authorList>
            <person name="Xia C."/>
            <person name="Wang M."/>
            <person name="Yin C."/>
            <person name="Cornejo O.E."/>
            <person name="Hulbert S.H."/>
            <person name="Chen X."/>
        </authorList>
    </citation>
    <scope>NUCLEOTIDE SEQUENCE [LARGE SCALE GENOMIC DNA]</scope>
    <source>
        <strain evidence="2">93-210</strain>
    </source>
</reference>
<evidence type="ECO:0000313" key="1">
    <source>
        <dbReference type="EMBL" id="KAI7951299.1"/>
    </source>
</evidence>
<accession>A0ACC0EEV6</accession>
<dbReference type="EMBL" id="CM045871">
    <property type="protein sequence ID" value="KAI7951299.1"/>
    <property type="molecule type" value="Genomic_DNA"/>
</dbReference>
<reference evidence="1 2" key="3">
    <citation type="journal article" date="2022" name="Microbiol. Spectr.">
        <title>Folding features and dynamics of 3D genome architecture in plant fungal pathogens.</title>
        <authorList>
            <person name="Xia C."/>
        </authorList>
    </citation>
    <scope>NUCLEOTIDE SEQUENCE [LARGE SCALE GENOMIC DNA]</scope>
    <source>
        <strain evidence="1 2">93-210</strain>
    </source>
</reference>
<proteinExistence type="predicted"/>
<sequence length="100" mass="10781">MISFSLSGKASVSSSNSPGPVAIVLTSTVHPDQIHQPGHSRMPACMPTNISLMLPYSRSHTSCSQPERKKQKKGLTYINLGVSVDSGNELVKLWHGSNHL</sequence>
<dbReference type="Proteomes" id="UP001060170">
    <property type="component" value="Chromosome 7"/>
</dbReference>
<gene>
    <name evidence="1" type="ORF">MJO28_006983</name>
</gene>
<reference evidence="2" key="1">
    <citation type="journal article" date="2018" name="BMC Genomics">
        <title>Genomic insights into host adaptation between the wheat stripe rust pathogen (Puccinia striiformis f. sp. tritici) and the barley stripe rust pathogen (Puccinia striiformis f. sp. hordei).</title>
        <authorList>
            <person name="Xia C."/>
            <person name="Wang M."/>
            <person name="Yin C."/>
            <person name="Cornejo O.E."/>
            <person name="Hulbert S.H."/>
            <person name="Chen X."/>
        </authorList>
    </citation>
    <scope>NUCLEOTIDE SEQUENCE [LARGE SCALE GENOMIC DNA]</scope>
    <source>
        <strain evidence="2">93-210</strain>
    </source>
</reference>
<comment type="caution">
    <text evidence="1">The sequence shown here is derived from an EMBL/GenBank/DDBJ whole genome shotgun (WGS) entry which is preliminary data.</text>
</comment>
<evidence type="ECO:0000313" key="2">
    <source>
        <dbReference type="Proteomes" id="UP001060170"/>
    </source>
</evidence>
<protein>
    <submittedName>
        <fullName evidence="1">Uncharacterized protein</fullName>
    </submittedName>
</protein>
<organism evidence="1 2">
    <name type="scientific">Puccinia striiformis f. sp. tritici</name>
    <dbReference type="NCBI Taxonomy" id="168172"/>
    <lineage>
        <taxon>Eukaryota</taxon>
        <taxon>Fungi</taxon>
        <taxon>Dikarya</taxon>
        <taxon>Basidiomycota</taxon>
        <taxon>Pucciniomycotina</taxon>
        <taxon>Pucciniomycetes</taxon>
        <taxon>Pucciniales</taxon>
        <taxon>Pucciniaceae</taxon>
        <taxon>Puccinia</taxon>
    </lineage>
</organism>
<keyword evidence="2" id="KW-1185">Reference proteome</keyword>